<accession>X8AQ80</accession>
<dbReference type="AlphaFoldDB" id="X8AQ80"/>
<dbReference type="SUPFAM" id="SSF82171">
    <property type="entry name" value="DPP6 N-terminal domain-like"/>
    <property type="match status" value="1"/>
</dbReference>
<proteinExistence type="predicted"/>
<comment type="caution">
    <text evidence="1">The sequence shown here is derived from an EMBL/GenBank/DDBJ whole genome shotgun (WGS) entry which is preliminary data.</text>
</comment>
<sequence>MTWSSDGTSLIVTADQAGRTPVFVIDLSTSAITQLTTDDFAYTDVTPAPGGVLYALRSSLTAPHTRCESTPTAASQDCLALNCRRCQGLWKTSPRMHRTESRCVRGWCFLKTSRPRRCCSGFTGVRWPAGTAGRGGGIRG</sequence>
<dbReference type="Gene3D" id="2.120.10.30">
    <property type="entry name" value="TolB, C-terminal domain"/>
    <property type="match status" value="1"/>
</dbReference>
<dbReference type="InterPro" id="IPR011042">
    <property type="entry name" value="6-blade_b-propeller_TolB-like"/>
</dbReference>
<name>X8AQ80_MYCXE</name>
<dbReference type="EMBL" id="JAOB01000047">
    <property type="protein sequence ID" value="EUA33198.1"/>
    <property type="molecule type" value="Genomic_DNA"/>
</dbReference>
<reference evidence="1" key="1">
    <citation type="submission" date="2014-01" db="EMBL/GenBank/DDBJ databases">
        <authorList>
            <person name="Brown-Elliot B."/>
            <person name="Wallace R."/>
            <person name="Lenaerts A."/>
            <person name="Ordway D."/>
            <person name="DeGroote M.A."/>
            <person name="Parker T."/>
            <person name="Sizemore C."/>
            <person name="Tallon L.J."/>
            <person name="Sadzewicz L.K."/>
            <person name="Sengamalay N."/>
            <person name="Fraser C.M."/>
            <person name="Hine E."/>
            <person name="Shefchek K.A."/>
            <person name="Das S.P."/>
            <person name="Tettelin H."/>
        </authorList>
    </citation>
    <scope>NUCLEOTIDE SEQUENCE [LARGE SCALE GENOMIC DNA]</scope>
    <source>
        <strain evidence="1">4042</strain>
    </source>
</reference>
<protein>
    <submittedName>
        <fullName evidence="1">Putative acylamino-acid-releasing enzyme</fullName>
    </submittedName>
</protein>
<organism evidence="1">
    <name type="scientific">Mycobacterium xenopi 4042</name>
    <dbReference type="NCBI Taxonomy" id="1299334"/>
    <lineage>
        <taxon>Bacteria</taxon>
        <taxon>Bacillati</taxon>
        <taxon>Actinomycetota</taxon>
        <taxon>Actinomycetes</taxon>
        <taxon>Mycobacteriales</taxon>
        <taxon>Mycobacteriaceae</taxon>
        <taxon>Mycobacterium</taxon>
    </lineage>
</organism>
<evidence type="ECO:0000313" key="1">
    <source>
        <dbReference type="EMBL" id="EUA33198.1"/>
    </source>
</evidence>
<gene>
    <name evidence="1" type="ORF">I553_7608</name>
</gene>